<accession>A0A1E3VWE0</accession>
<evidence type="ECO:0000313" key="3">
    <source>
        <dbReference type="Proteomes" id="UP000094472"/>
    </source>
</evidence>
<organism evidence="2 3">
    <name type="scientific">Methyloceanibacter superfactus</name>
    <dbReference type="NCBI Taxonomy" id="1774969"/>
    <lineage>
        <taxon>Bacteria</taxon>
        <taxon>Pseudomonadati</taxon>
        <taxon>Pseudomonadota</taxon>
        <taxon>Alphaproteobacteria</taxon>
        <taxon>Hyphomicrobiales</taxon>
        <taxon>Hyphomicrobiaceae</taxon>
        <taxon>Methyloceanibacter</taxon>
    </lineage>
</organism>
<gene>
    <name evidence="2" type="ORF">AUC69_01655</name>
</gene>
<dbReference type="PANTHER" id="PTHR10579:SF43">
    <property type="entry name" value="ZINC FINGER (C3HC4-TYPE RING FINGER) FAMILY PROTEIN"/>
    <property type="match status" value="1"/>
</dbReference>
<evidence type="ECO:0000259" key="1">
    <source>
        <dbReference type="PROSITE" id="PS50234"/>
    </source>
</evidence>
<dbReference type="EMBL" id="LPWF01000024">
    <property type="protein sequence ID" value="ODR97839.1"/>
    <property type="molecule type" value="Genomic_DNA"/>
</dbReference>
<dbReference type="InterPro" id="IPR002035">
    <property type="entry name" value="VWF_A"/>
</dbReference>
<reference evidence="2 3" key="1">
    <citation type="journal article" date="2016" name="Environ. Microbiol.">
        <title>New Methyloceanibacter diversity from North Sea sediments includes methanotroph containing solely the soluble methane monooxygenase.</title>
        <authorList>
            <person name="Vekeman B."/>
            <person name="Kerckhof F.M."/>
            <person name="Cremers G."/>
            <person name="de Vos P."/>
            <person name="Vandamme P."/>
            <person name="Boon N."/>
            <person name="Op den Camp H.J."/>
            <person name="Heylen K."/>
        </authorList>
    </citation>
    <scope>NUCLEOTIDE SEQUENCE [LARGE SCALE GENOMIC DNA]</scope>
    <source>
        <strain evidence="2 3">R-67175</strain>
    </source>
</reference>
<dbReference type="SMART" id="SM00327">
    <property type="entry name" value="VWA"/>
    <property type="match status" value="1"/>
</dbReference>
<dbReference type="Pfam" id="PF13519">
    <property type="entry name" value="VWA_2"/>
    <property type="match status" value="1"/>
</dbReference>
<dbReference type="InterPro" id="IPR051266">
    <property type="entry name" value="CLCR"/>
</dbReference>
<comment type="caution">
    <text evidence="2">The sequence shown here is derived from an EMBL/GenBank/DDBJ whole genome shotgun (WGS) entry which is preliminary data.</text>
</comment>
<sequence length="240" mass="25298">MRPHDLIGAVAATILSLSVIVFGLGFAAAAGAERESCIDDAMIVFDASGSMSGNEKLGIATTITRIDEVRSALGRVLPAAARHRRVGLITYGPGPYNQCNVELNLEPALDAAKRILEAVEALTPAGKTPLTSAVEKAADVLDFRRKPGVVVVLTDGEETCGGSPCALGEELHDSAENLTVHVIAFRTSNFSWTGEQSILGIKCLAEANNGLYVTAETQEDLVAAFQETLSCPMISQRSMP</sequence>
<dbReference type="InterPro" id="IPR036465">
    <property type="entry name" value="vWFA_dom_sf"/>
</dbReference>
<dbReference type="Gene3D" id="3.40.50.410">
    <property type="entry name" value="von Willebrand factor, type A domain"/>
    <property type="match status" value="1"/>
</dbReference>
<dbReference type="SUPFAM" id="SSF53300">
    <property type="entry name" value="vWA-like"/>
    <property type="match status" value="1"/>
</dbReference>
<protein>
    <recommendedName>
        <fullName evidence="1">VWFA domain-containing protein</fullName>
    </recommendedName>
</protein>
<name>A0A1E3VWE0_9HYPH</name>
<proteinExistence type="predicted"/>
<dbReference type="AlphaFoldDB" id="A0A1E3VWE0"/>
<evidence type="ECO:0000313" key="2">
    <source>
        <dbReference type="EMBL" id="ODR97839.1"/>
    </source>
</evidence>
<dbReference type="Proteomes" id="UP000094472">
    <property type="component" value="Unassembled WGS sequence"/>
</dbReference>
<dbReference type="STRING" id="1774969.AUC69_01655"/>
<keyword evidence="3" id="KW-1185">Reference proteome</keyword>
<dbReference type="PROSITE" id="PS50234">
    <property type="entry name" value="VWFA"/>
    <property type="match status" value="1"/>
</dbReference>
<dbReference type="RefSeq" id="WP_204377287.1">
    <property type="nucleotide sequence ID" value="NZ_LPWF01000024.1"/>
</dbReference>
<dbReference type="PANTHER" id="PTHR10579">
    <property type="entry name" value="CALCIUM-ACTIVATED CHLORIDE CHANNEL REGULATOR"/>
    <property type="match status" value="1"/>
</dbReference>
<feature type="domain" description="VWFA" evidence="1">
    <location>
        <begin position="40"/>
        <end position="229"/>
    </location>
</feature>